<evidence type="ECO:0000313" key="3">
    <source>
        <dbReference type="EMBL" id="QBD75337.1"/>
    </source>
</evidence>
<feature type="region of interest" description="Disordered" evidence="1">
    <location>
        <begin position="1"/>
        <end position="26"/>
    </location>
</feature>
<evidence type="ECO:0000259" key="2">
    <source>
        <dbReference type="Pfam" id="PF13649"/>
    </source>
</evidence>
<gene>
    <name evidence="3" type="ORF">EPA93_04715</name>
</gene>
<dbReference type="GO" id="GO:0008168">
    <property type="term" value="F:methyltransferase activity"/>
    <property type="evidence" value="ECO:0007669"/>
    <property type="project" value="UniProtKB-KW"/>
</dbReference>
<name>A0A4P6JJM3_KTERU</name>
<sequence>MENWMEKPLHDSQAARNDQPQSKSSYVVDAENAAEMARLTRQARMLSQHFALFPCDIALPEAPRILDIGCGPGEWAHSVAKHLPQSQVFGIDISDLMITYARYMASSEDISNTNFQVMDARQPLAFPDAYFDYVNARFIVGILSTSQWGPLLRECFRVLRPGGLICDIEPESFGSTTGDALGRYSLFLTQASRCAGKAFTSFGEMVGISAVQPRLLREAGFHQVQQGAYIINYSAGMPAHDAIYDNFKTFMKLLQPFIIAQNLSTQEELERLYAQALEEMEDNEFCAAAFFSRVCAKKPV</sequence>
<organism evidence="3 4">
    <name type="scientific">Ktedonosporobacter rubrisoli</name>
    <dbReference type="NCBI Taxonomy" id="2509675"/>
    <lineage>
        <taxon>Bacteria</taxon>
        <taxon>Bacillati</taxon>
        <taxon>Chloroflexota</taxon>
        <taxon>Ktedonobacteria</taxon>
        <taxon>Ktedonobacterales</taxon>
        <taxon>Ktedonosporobacteraceae</taxon>
        <taxon>Ktedonosporobacter</taxon>
    </lineage>
</organism>
<evidence type="ECO:0000256" key="1">
    <source>
        <dbReference type="SAM" id="MobiDB-lite"/>
    </source>
</evidence>
<dbReference type="PANTHER" id="PTHR43591">
    <property type="entry name" value="METHYLTRANSFERASE"/>
    <property type="match status" value="1"/>
</dbReference>
<dbReference type="Proteomes" id="UP000290365">
    <property type="component" value="Chromosome"/>
</dbReference>
<dbReference type="SUPFAM" id="SSF53335">
    <property type="entry name" value="S-adenosyl-L-methionine-dependent methyltransferases"/>
    <property type="match status" value="1"/>
</dbReference>
<dbReference type="InterPro" id="IPR041698">
    <property type="entry name" value="Methyltransf_25"/>
</dbReference>
<keyword evidence="3" id="KW-0489">Methyltransferase</keyword>
<dbReference type="GO" id="GO:0032259">
    <property type="term" value="P:methylation"/>
    <property type="evidence" value="ECO:0007669"/>
    <property type="project" value="UniProtKB-KW"/>
</dbReference>
<proteinExistence type="predicted"/>
<keyword evidence="4" id="KW-1185">Reference proteome</keyword>
<feature type="compositionally biased region" description="Polar residues" evidence="1">
    <location>
        <begin position="14"/>
        <end position="25"/>
    </location>
</feature>
<dbReference type="OrthoDB" id="9787662at2"/>
<dbReference type="Gene3D" id="3.40.50.150">
    <property type="entry name" value="Vaccinia Virus protein VP39"/>
    <property type="match status" value="1"/>
</dbReference>
<dbReference type="InterPro" id="IPR029063">
    <property type="entry name" value="SAM-dependent_MTases_sf"/>
</dbReference>
<dbReference type="PANTHER" id="PTHR43591:SF24">
    <property type="entry name" value="2-METHOXY-6-POLYPRENYL-1,4-BENZOQUINOL METHYLASE, MITOCHONDRIAL"/>
    <property type="match status" value="1"/>
</dbReference>
<dbReference type="Pfam" id="PF13649">
    <property type="entry name" value="Methyltransf_25"/>
    <property type="match status" value="1"/>
</dbReference>
<reference evidence="3 4" key="1">
    <citation type="submission" date="2019-01" db="EMBL/GenBank/DDBJ databases">
        <title>Ktedonosporobacter rubrisoli SCAWS-G2.</title>
        <authorList>
            <person name="Huang Y."/>
            <person name="Yan B."/>
        </authorList>
    </citation>
    <scope>NUCLEOTIDE SEQUENCE [LARGE SCALE GENOMIC DNA]</scope>
    <source>
        <strain evidence="3 4">SCAWS-G2</strain>
    </source>
</reference>
<dbReference type="AlphaFoldDB" id="A0A4P6JJM3"/>
<feature type="domain" description="Methyltransferase" evidence="2">
    <location>
        <begin position="65"/>
        <end position="163"/>
    </location>
</feature>
<protein>
    <submittedName>
        <fullName evidence="3">Class I SAM-dependent methyltransferase</fullName>
    </submittedName>
</protein>
<keyword evidence="3" id="KW-0808">Transferase</keyword>
<feature type="compositionally biased region" description="Basic and acidic residues" evidence="1">
    <location>
        <begin position="1"/>
        <end position="10"/>
    </location>
</feature>
<dbReference type="CDD" id="cd02440">
    <property type="entry name" value="AdoMet_MTases"/>
    <property type="match status" value="1"/>
</dbReference>
<evidence type="ECO:0000313" key="4">
    <source>
        <dbReference type="Proteomes" id="UP000290365"/>
    </source>
</evidence>
<dbReference type="KEGG" id="kbs:EPA93_04715"/>
<dbReference type="EMBL" id="CP035758">
    <property type="protein sequence ID" value="QBD75337.1"/>
    <property type="molecule type" value="Genomic_DNA"/>
</dbReference>
<accession>A0A4P6JJM3</accession>